<accession>A0A8I0KKS7</accession>
<dbReference type="AlphaFoldDB" id="A0A8I0KKS7"/>
<evidence type="ECO:0000313" key="3">
    <source>
        <dbReference type="Proteomes" id="UP000587211"/>
    </source>
</evidence>
<proteinExistence type="predicted"/>
<organism evidence="1 4">
    <name type="scientific">Aeromicrobium tamlense</name>
    <dbReference type="NCBI Taxonomy" id="375541"/>
    <lineage>
        <taxon>Bacteria</taxon>
        <taxon>Bacillati</taxon>
        <taxon>Actinomycetota</taxon>
        <taxon>Actinomycetes</taxon>
        <taxon>Propionibacteriales</taxon>
        <taxon>Nocardioidaceae</taxon>
        <taxon>Aeromicrobium</taxon>
    </lineage>
</organism>
<reference evidence="2 3" key="1">
    <citation type="submission" date="2020-07" db="EMBL/GenBank/DDBJ databases">
        <title>Sequencing the genomes of 1000 actinobacteria strains.</title>
        <authorList>
            <person name="Klenk H.-P."/>
        </authorList>
    </citation>
    <scope>NUCLEOTIDE SEQUENCE [LARGE SCALE GENOMIC DNA]</scope>
    <source>
        <strain evidence="2 3">DSM 19087</strain>
    </source>
</reference>
<dbReference type="Proteomes" id="UP000659061">
    <property type="component" value="Unassembled WGS sequence"/>
</dbReference>
<evidence type="ECO:0000313" key="2">
    <source>
        <dbReference type="EMBL" id="NYI36863.1"/>
    </source>
</evidence>
<evidence type="ECO:0000313" key="4">
    <source>
        <dbReference type="Proteomes" id="UP000659061"/>
    </source>
</evidence>
<evidence type="ECO:0000313" key="1">
    <source>
        <dbReference type="EMBL" id="MBD1269228.1"/>
    </source>
</evidence>
<protein>
    <submittedName>
        <fullName evidence="1">Uncharacterized protein</fullName>
    </submittedName>
</protein>
<dbReference type="Proteomes" id="UP000587211">
    <property type="component" value="Unassembled WGS sequence"/>
</dbReference>
<comment type="caution">
    <text evidence="1">The sequence shown here is derived from an EMBL/GenBank/DDBJ whole genome shotgun (WGS) entry which is preliminary data.</text>
</comment>
<dbReference type="RefSeq" id="WP_179422862.1">
    <property type="nucleotide sequence ID" value="NZ_BAAAMP010000002.1"/>
</dbReference>
<name>A0A8I0KKS7_9ACTN</name>
<sequence length="129" mass="13901">MALGIAILSDPSLGGEIPEVVPESRVSANDKGVVVLIRHAQDVETLNGDFAWAEASVIVRHWPSAPAIDPDRSVIFEGSISTPTRQLWIGDADHEVVMTGLTESSTLRVLSAKEDSPSADRVWVDVWDA</sequence>
<dbReference type="EMBL" id="JACWMT010000001">
    <property type="protein sequence ID" value="MBD1269228.1"/>
    <property type="molecule type" value="Genomic_DNA"/>
</dbReference>
<reference evidence="1" key="2">
    <citation type="submission" date="2020-09" db="EMBL/GenBank/DDBJ databases">
        <title>Novel species in genus Aeromicrobium.</title>
        <authorList>
            <person name="Zhang G."/>
        </authorList>
    </citation>
    <scope>NUCLEOTIDE SEQUENCE</scope>
    <source>
        <strain evidence="1">SSW1-57</strain>
    </source>
</reference>
<gene>
    <name evidence="2" type="ORF">BJ975_000238</name>
    <name evidence="1" type="ORF">IDH50_03185</name>
</gene>
<dbReference type="EMBL" id="JACBZN010000001">
    <property type="protein sequence ID" value="NYI36863.1"/>
    <property type="molecule type" value="Genomic_DNA"/>
</dbReference>
<keyword evidence="3" id="KW-1185">Reference proteome</keyword>